<dbReference type="EMBL" id="CM047738">
    <property type="protein sequence ID" value="KAJ0046073.1"/>
    <property type="molecule type" value="Genomic_DNA"/>
</dbReference>
<accession>A0ACC0Z7B5</accession>
<evidence type="ECO:0000313" key="2">
    <source>
        <dbReference type="Proteomes" id="UP001163603"/>
    </source>
</evidence>
<sequence length="98" mass="11259">MKYQVLEGLRKRTRPLMAFSFVEYLAEKLPLKQGFSRSKINEIIVQTQSNITYTEFKPSVIAASALLAACTFLYPDQYDNCKEIFLSSGYFQEVTSQN</sequence>
<evidence type="ECO:0000313" key="1">
    <source>
        <dbReference type="EMBL" id="KAJ0046073.1"/>
    </source>
</evidence>
<reference evidence="2" key="1">
    <citation type="journal article" date="2023" name="G3 (Bethesda)">
        <title>Genome assembly and association tests identify interacting loci associated with vigor, precocity, and sex in interspecific pistachio rootstocks.</title>
        <authorList>
            <person name="Palmer W."/>
            <person name="Jacygrad E."/>
            <person name="Sagayaradj S."/>
            <person name="Cavanaugh K."/>
            <person name="Han R."/>
            <person name="Bertier L."/>
            <person name="Beede B."/>
            <person name="Kafkas S."/>
            <person name="Golino D."/>
            <person name="Preece J."/>
            <person name="Michelmore R."/>
        </authorList>
    </citation>
    <scope>NUCLEOTIDE SEQUENCE [LARGE SCALE GENOMIC DNA]</scope>
</reference>
<organism evidence="1 2">
    <name type="scientific">Pistacia integerrima</name>
    <dbReference type="NCBI Taxonomy" id="434235"/>
    <lineage>
        <taxon>Eukaryota</taxon>
        <taxon>Viridiplantae</taxon>
        <taxon>Streptophyta</taxon>
        <taxon>Embryophyta</taxon>
        <taxon>Tracheophyta</taxon>
        <taxon>Spermatophyta</taxon>
        <taxon>Magnoliopsida</taxon>
        <taxon>eudicotyledons</taxon>
        <taxon>Gunneridae</taxon>
        <taxon>Pentapetalae</taxon>
        <taxon>rosids</taxon>
        <taxon>malvids</taxon>
        <taxon>Sapindales</taxon>
        <taxon>Anacardiaceae</taxon>
        <taxon>Pistacia</taxon>
    </lineage>
</organism>
<name>A0ACC0Z7B5_9ROSI</name>
<gene>
    <name evidence="1" type="ORF">Pint_04436</name>
</gene>
<protein>
    <submittedName>
        <fullName evidence="1">Uncharacterized protein</fullName>
    </submittedName>
</protein>
<dbReference type="Proteomes" id="UP001163603">
    <property type="component" value="Chromosome 3"/>
</dbReference>
<keyword evidence="2" id="KW-1185">Reference proteome</keyword>
<comment type="caution">
    <text evidence="1">The sequence shown here is derived from an EMBL/GenBank/DDBJ whole genome shotgun (WGS) entry which is preliminary data.</text>
</comment>
<proteinExistence type="predicted"/>